<comment type="caution">
    <text evidence="2">The sequence shown here is derived from an EMBL/GenBank/DDBJ whole genome shotgun (WGS) entry which is preliminary data.</text>
</comment>
<evidence type="ECO:0000313" key="3">
    <source>
        <dbReference type="Proteomes" id="UP000018320"/>
    </source>
</evidence>
<dbReference type="VEuPathDB" id="GiardiaDB:DHA2_152334"/>
<organism evidence="2 3">
    <name type="scientific">Giardia intestinalis</name>
    <name type="common">Giardia lamblia</name>
    <dbReference type="NCBI Taxonomy" id="5741"/>
    <lineage>
        <taxon>Eukaryota</taxon>
        <taxon>Metamonada</taxon>
        <taxon>Diplomonadida</taxon>
        <taxon>Hexamitidae</taxon>
        <taxon>Giardiinae</taxon>
        <taxon>Giardia</taxon>
    </lineage>
</organism>
<dbReference type="PANTHER" id="PTHR24113">
    <property type="entry name" value="RAN GTPASE-ACTIVATING PROTEIN 1"/>
    <property type="match status" value="1"/>
</dbReference>
<evidence type="ECO:0008006" key="4">
    <source>
        <dbReference type="Google" id="ProtNLM"/>
    </source>
</evidence>
<dbReference type="InterPro" id="IPR032675">
    <property type="entry name" value="LRR_dom_sf"/>
</dbReference>
<dbReference type="VEuPathDB" id="GiardiaDB:QR46_3740"/>
<dbReference type="GO" id="GO:0006913">
    <property type="term" value="P:nucleocytoplasmic transport"/>
    <property type="evidence" value="ECO:0007669"/>
    <property type="project" value="TreeGrafter"/>
</dbReference>
<evidence type="ECO:0000313" key="2">
    <source>
        <dbReference type="EMBL" id="ESU38966.1"/>
    </source>
</evidence>
<dbReference type="PANTHER" id="PTHR24113:SF15">
    <property type="entry name" value="NACHT DOMAIN-CONTAINING PROTEIN"/>
    <property type="match status" value="1"/>
</dbReference>
<evidence type="ECO:0000256" key="1">
    <source>
        <dbReference type="SAM" id="MobiDB-lite"/>
    </source>
</evidence>
<dbReference type="GO" id="GO:0031267">
    <property type="term" value="F:small GTPase binding"/>
    <property type="evidence" value="ECO:0007669"/>
    <property type="project" value="TreeGrafter"/>
</dbReference>
<feature type="region of interest" description="Disordered" evidence="1">
    <location>
        <begin position="487"/>
        <end position="507"/>
    </location>
</feature>
<dbReference type="AlphaFoldDB" id="V6TJL4"/>
<sequence length="616" mass="67288">MQAFLPMFRPAPASIPLDLAIELSALYAVRRAKREEISGPVLTVIPTLRELAVATMLDNLLEAGSGMLTLPERYKEDMISMLPLDVPLSRVFCITDDSYWIRRYRYEFGCSDCLPRISDPRAFYLEALLSKLLLASSFNAADSFDANRQATEVLELGGPIIKRLILHIQACAMDLGTVFAKLPNLAHIQVIYDMPNIQPSSLLGSIDMHKPSTSNLLTTSDTLVIKGRALPELSLDIKDPAAPFHRLPDYNHLGMLLHRDVCGTTIPTGYLHEASKAIGGTPERLVELLDTFRYIQSPLQSISMVSSALNSEAACVLAKSLQDMSFKLASTRVGHHLSIDCLDLSYNNIGDGAIHALSKLFVDSEKHSLPAILISLRLTANLVTKAGCVFLAKAIGQPKSRLRALTLNGNNIETDGYTLLANGILKAAIKYSNNHLTDLGLAACGIVLDASAFKIITKFIQRTALECIDLGGNVLIGSSVQPAYPARSESPISASTETKTRTGDVNLEDTGSDTILENLSSSSKKEENLLVAEFKAILEALRARYDACKFENGVFQGCGTPCVLTLPEDFDIIPENLYRSLHEINHQSSLALRCIVRTREAACEPEDLHKPAVDIL</sequence>
<dbReference type="GO" id="GO:0005829">
    <property type="term" value="C:cytosol"/>
    <property type="evidence" value="ECO:0007669"/>
    <property type="project" value="TreeGrafter"/>
</dbReference>
<dbReference type="GO" id="GO:0005634">
    <property type="term" value="C:nucleus"/>
    <property type="evidence" value="ECO:0007669"/>
    <property type="project" value="TreeGrafter"/>
</dbReference>
<dbReference type="Proteomes" id="UP000018320">
    <property type="component" value="Unassembled WGS sequence"/>
</dbReference>
<dbReference type="SMART" id="SM00368">
    <property type="entry name" value="LRR_RI"/>
    <property type="match status" value="2"/>
</dbReference>
<dbReference type="VEuPathDB" id="GiardiaDB:GL50581_3940"/>
<reference evidence="2 3" key="2">
    <citation type="journal article" date="2013" name="Genome Biol. Evol.">
        <title>Genome sequencing of Giardia lamblia genotypes A2 and B isolates (DH and GS) and comparative analysis with the genomes of genotypes A1 and E (WB and Pig).</title>
        <authorList>
            <person name="Adam R.D."/>
            <person name="Dahlstrom E.W."/>
            <person name="Martens C.A."/>
            <person name="Bruno D.P."/>
            <person name="Barbian K.D."/>
            <person name="Ricklefs S.M."/>
            <person name="Hernandez M.M."/>
            <person name="Narla N.P."/>
            <person name="Patel R.B."/>
            <person name="Porcella S.F."/>
            <person name="Nash T.E."/>
        </authorList>
    </citation>
    <scope>NUCLEOTIDE SEQUENCE [LARGE SCALE GENOMIC DNA]</scope>
    <source>
        <strain evidence="2 3">DH</strain>
    </source>
</reference>
<dbReference type="EMBL" id="AHGT01000007">
    <property type="protein sequence ID" value="ESU38966.1"/>
    <property type="molecule type" value="Genomic_DNA"/>
</dbReference>
<dbReference type="VEuPathDB" id="GiardiaDB:GL50803_0017506"/>
<protein>
    <recommendedName>
        <fullName evidence="4">Leucine-rich repeat protein</fullName>
    </recommendedName>
</protein>
<dbReference type="Gene3D" id="3.80.10.10">
    <property type="entry name" value="Ribonuclease Inhibitor"/>
    <property type="match status" value="1"/>
</dbReference>
<dbReference type="InterPro" id="IPR027038">
    <property type="entry name" value="RanGap"/>
</dbReference>
<gene>
    <name evidence="2" type="ORF">DHA2_152334</name>
</gene>
<proteinExistence type="predicted"/>
<dbReference type="GO" id="GO:0048471">
    <property type="term" value="C:perinuclear region of cytoplasm"/>
    <property type="evidence" value="ECO:0007669"/>
    <property type="project" value="TreeGrafter"/>
</dbReference>
<reference evidence="3" key="1">
    <citation type="submission" date="2012-02" db="EMBL/GenBank/DDBJ databases">
        <title>Genome sequencing of Giardia lamblia Genotypes A2 and B isolates (DH and GS) and comparative analysis with the genomes of Genotypes A1 and E (WB and Pig).</title>
        <authorList>
            <person name="Adam R."/>
            <person name="Dahlstrom E."/>
            <person name="Martens C."/>
            <person name="Bruno D."/>
            <person name="Barbian K."/>
            <person name="Porcella S.F."/>
            <person name="Nash T."/>
        </authorList>
    </citation>
    <scope>NUCLEOTIDE SEQUENCE</scope>
    <source>
        <strain evidence="3">DH</strain>
    </source>
</reference>
<dbReference type="GO" id="GO:0005096">
    <property type="term" value="F:GTPase activator activity"/>
    <property type="evidence" value="ECO:0007669"/>
    <property type="project" value="InterPro"/>
</dbReference>
<name>V6TJL4_GIAIN</name>
<dbReference type="SUPFAM" id="SSF52047">
    <property type="entry name" value="RNI-like"/>
    <property type="match status" value="1"/>
</dbReference>
<accession>V6TJL4</accession>